<keyword evidence="2" id="KW-1185">Reference proteome</keyword>
<evidence type="ECO:0000313" key="1">
    <source>
        <dbReference type="EMBL" id="GLQ86433.1"/>
    </source>
</evidence>
<sequence length="43" mass="5016">MTEKIDHVVLNGWMKQLTQSRVQRLDIHMTPGCKGINRPVDLR</sequence>
<gene>
    <name evidence="1" type="ORF">GCM10007872_33480</name>
</gene>
<reference evidence="2" key="1">
    <citation type="journal article" date="2019" name="Int. J. Syst. Evol. Microbiol.">
        <title>The Global Catalogue of Microorganisms (GCM) 10K type strain sequencing project: providing services to taxonomists for standard genome sequencing and annotation.</title>
        <authorList>
            <consortium name="The Broad Institute Genomics Platform"/>
            <consortium name="The Broad Institute Genome Sequencing Center for Infectious Disease"/>
            <person name="Wu L."/>
            <person name="Ma J."/>
        </authorList>
    </citation>
    <scope>NUCLEOTIDE SEQUENCE [LARGE SCALE GENOMIC DNA]</scope>
    <source>
        <strain evidence="2">NBRC 12467</strain>
    </source>
</reference>
<dbReference type="Proteomes" id="UP001156708">
    <property type="component" value="Unassembled WGS sequence"/>
</dbReference>
<protein>
    <submittedName>
        <fullName evidence="1">Uncharacterized protein</fullName>
    </submittedName>
</protein>
<organism evidence="1 2">
    <name type="scientific">Gluconobacter sphaericus NBRC 12467</name>
    <dbReference type="NCBI Taxonomy" id="1307951"/>
    <lineage>
        <taxon>Bacteria</taxon>
        <taxon>Pseudomonadati</taxon>
        <taxon>Pseudomonadota</taxon>
        <taxon>Alphaproteobacteria</taxon>
        <taxon>Acetobacterales</taxon>
        <taxon>Acetobacteraceae</taxon>
        <taxon>Gluconobacter</taxon>
    </lineage>
</organism>
<dbReference type="RefSeq" id="WP_255320885.1">
    <property type="nucleotide sequence ID" value="NZ_BARA01000019.1"/>
</dbReference>
<comment type="caution">
    <text evidence="1">The sequence shown here is derived from an EMBL/GenBank/DDBJ whole genome shotgun (WGS) entry which is preliminary data.</text>
</comment>
<evidence type="ECO:0000313" key="2">
    <source>
        <dbReference type="Proteomes" id="UP001156708"/>
    </source>
</evidence>
<proteinExistence type="predicted"/>
<accession>A0AA37SLV9</accession>
<name>A0AA37SLV9_9PROT</name>
<dbReference type="AlphaFoldDB" id="A0AA37SLV9"/>
<dbReference type="EMBL" id="BSNZ01000063">
    <property type="protein sequence ID" value="GLQ86433.1"/>
    <property type="molecule type" value="Genomic_DNA"/>
</dbReference>